<organism evidence="2 3">
    <name type="scientific">Haliovirga abyssi</name>
    <dbReference type="NCBI Taxonomy" id="2996794"/>
    <lineage>
        <taxon>Bacteria</taxon>
        <taxon>Fusobacteriati</taxon>
        <taxon>Fusobacteriota</taxon>
        <taxon>Fusobacteriia</taxon>
        <taxon>Fusobacteriales</taxon>
        <taxon>Haliovirgaceae</taxon>
        <taxon>Haliovirga</taxon>
    </lineage>
</organism>
<keyword evidence="3" id="KW-1185">Reference proteome</keyword>
<accession>A0AAU9DFF5</accession>
<feature type="domain" description="Flagellar hook-length control protein-like C-terminal" evidence="1">
    <location>
        <begin position="740"/>
        <end position="819"/>
    </location>
</feature>
<dbReference type="PANTHER" id="PTHR37533">
    <property type="entry name" value="FLAGELLAR HOOK-LENGTH CONTROL PROTEIN"/>
    <property type="match status" value="1"/>
</dbReference>
<dbReference type="CDD" id="cd17470">
    <property type="entry name" value="T3SS_Flik_C"/>
    <property type="match status" value="1"/>
</dbReference>
<sequence>MEKTIAAQNVLPIKIGKNSIKGGVKNKEVVVSKLKQFKEILNENMKKEKKSFNLAEKDIKEGKTIDKKTTELLKKVKKREKKLDVNSEMDLKGVIFSLTKGEISKEDFVNRVSKLLNSETSKIGAEELLKDGNKRDLLGKEGTVKNGNLKVKKTRSKKQNETKVKAKNVNIEREDLSIDQKLKRALKLEKIKKSKDQIKNIDLNQKEIKLKNGLIPKEKEIKTTKKTKQTVIEKKKPVQNEIKLKSDLIPKEKEIKTAKKSKQTVIENKKPVQNELKLKSGLIPKEKEIKTKKKLEQTVIEKKKPVQNELKLKSGLIPKEKEIKTKKKLEQTVIEKKKPVQKEIKLKNKLIPKEKEIKTTKKPEQAVIEKKKPVKNEIKLKSDLIPKEKEIKTTKKPKQTVIEKRKPVKNEIKLKSDLISKEKEIKTTKKPEQAVIEKKKTVKNEIKLKSDLIPKEKEIKTTKKPKQTVIEKRKPVKNEIKLKSDLIPKEKEIKTTKKPEQTVIEKKKPVKNEIKLKSDLIPKEKEIKTKKKLEQTVIEKKKPVQKEITSEKILEDVKGIKEGFKQNNVSVAEKKSKESPIAIENLEVIKGTANESIVLKNNINNKGNKLKQKKETYNGFLNGEIKEDKLNVLKEKILENPKINNEKDLEVKFSDDKIENRSNKIKFDRKVFNADIKKVTLKKYGFKKIERKKIETDNIISRDNTNIMKDNNIKAEPKKVIQQNTKLNYTNILEQVENGIKMNFNSSTKEMKIKLHPEELGELEIKIRIEHNIMKAEFVVDNQKVKEILENNFNNLRNNLNDKGFSGAEINVTISNGNFQENRNGKKEKVNDFFKKKNKISSSEIDINSENIDVNSKYDYITNEGISILA</sequence>
<reference evidence="2 3" key="1">
    <citation type="submission" date="2022-11" db="EMBL/GenBank/DDBJ databases">
        <title>Haliovirga abyssi gen. nov., sp. nov., a mesophilic fermentative bacterium isolated from the Iheya North hydrothermal field and the proposal of Haliovirgaceae fam. nov.</title>
        <authorList>
            <person name="Miyazaki U."/>
            <person name="Tame A."/>
            <person name="Miyazaki J."/>
            <person name="Takai K."/>
            <person name="Sawayama S."/>
            <person name="Kitajima M."/>
            <person name="Okamoto A."/>
            <person name="Nakagawa S."/>
        </authorList>
    </citation>
    <scope>NUCLEOTIDE SEQUENCE [LARGE SCALE GENOMIC DNA]</scope>
    <source>
        <strain evidence="2 3">IC12</strain>
    </source>
</reference>
<dbReference type="KEGG" id="haby:HLVA_06760"/>
<protein>
    <recommendedName>
        <fullName evidence="1">Flagellar hook-length control protein-like C-terminal domain-containing protein</fullName>
    </recommendedName>
</protein>
<evidence type="ECO:0000313" key="2">
    <source>
        <dbReference type="EMBL" id="BDU50107.1"/>
    </source>
</evidence>
<evidence type="ECO:0000313" key="3">
    <source>
        <dbReference type="Proteomes" id="UP001321582"/>
    </source>
</evidence>
<dbReference type="InterPro" id="IPR052563">
    <property type="entry name" value="FliK"/>
</dbReference>
<dbReference type="EMBL" id="AP027059">
    <property type="protein sequence ID" value="BDU50107.1"/>
    <property type="molecule type" value="Genomic_DNA"/>
</dbReference>
<proteinExistence type="predicted"/>
<dbReference type="Pfam" id="PF02120">
    <property type="entry name" value="Flg_hook"/>
    <property type="match status" value="1"/>
</dbReference>
<dbReference type="InterPro" id="IPR021136">
    <property type="entry name" value="Flagellar_hook_control-like_C"/>
</dbReference>
<dbReference type="AlphaFoldDB" id="A0AAU9DFF5"/>
<dbReference type="Proteomes" id="UP001321582">
    <property type="component" value="Chromosome"/>
</dbReference>
<dbReference type="PANTHER" id="PTHR37533:SF2">
    <property type="entry name" value="FLAGELLAR HOOK-LENGTH CONTROL PROTEIN"/>
    <property type="match status" value="1"/>
</dbReference>
<evidence type="ECO:0000259" key="1">
    <source>
        <dbReference type="Pfam" id="PF02120"/>
    </source>
</evidence>
<dbReference type="InterPro" id="IPR038610">
    <property type="entry name" value="FliK-like_C_sf"/>
</dbReference>
<gene>
    <name evidence="2" type="ORF">HLVA_06760</name>
</gene>
<name>A0AAU9DFF5_9FUSO</name>
<dbReference type="Gene3D" id="3.30.750.140">
    <property type="match status" value="1"/>
</dbReference>
<dbReference type="RefSeq" id="WP_307905043.1">
    <property type="nucleotide sequence ID" value="NZ_AP027059.1"/>
</dbReference>